<gene>
    <name evidence="11" type="ORF">TorRG33x02_250520</name>
</gene>
<keyword evidence="4 9" id="KW-0812">Transmembrane</keyword>
<feature type="transmembrane region" description="Helical" evidence="9">
    <location>
        <begin position="123"/>
        <end position="142"/>
    </location>
</feature>
<dbReference type="EMBL" id="JXTC01000268">
    <property type="protein sequence ID" value="PON73076.1"/>
    <property type="molecule type" value="Genomic_DNA"/>
</dbReference>
<dbReference type="STRING" id="63057.A0A2P5DIH0"/>
<comment type="caution">
    <text evidence="11">The sequence shown here is derived from an EMBL/GenBank/DDBJ whole genome shotgun (WGS) entry which is preliminary data.</text>
</comment>
<dbReference type="GO" id="GO:0009705">
    <property type="term" value="C:plant-type vacuole membrane"/>
    <property type="evidence" value="ECO:0007669"/>
    <property type="project" value="TreeGrafter"/>
</dbReference>
<dbReference type="Pfam" id="PF07885">
    <property type="entry name" value="Ion_trans_2"/>
    <property type="match status" value="2"/>
</dbReference>
<proteinExistence type="inferred from homology"/>
<keyword evidence="8 11" id="KW-0407">Ion channel</keyword>
<dbReference type="GO" id="GO:0005886">
    <property type="term" value="C:plasma membrane"/>
    <property type="evidence" value="ECO:0007669"/>
    <property type="project" value="TreeGrafter"/>
</dbReference>
<name>A0A2P5DIH0_TREOI</name>
<comment type="subcellular location">
    <subcellularLocation>
        <location evidence="1">Membrane</location>
        <topology evidence="1">Multi-pass membrane protein</topology>
    </subcellularLocation>
</comment>
<evidence type="ECO:0000256" key="2">
    <source>
        <dbReference type="ARBA" id="ARBA00010159"/>
    </source>
</evidence>
<dbReference type="GO" id="GO:0022841">
    <property type="term" value="F:potassium ion leak channel activity"/>
    <property type="evidence" value="ECO:0007669"/>
    <property type="project" value="TreeGrafter"/>
</dbReference>
<feature type="domain" description="Potassium channel" evidence="10">
    <location>
        <begin position="233"/>
        <end position="301"/>
    </location>
</feature>
<keyword evidence="7 9" id="KW-0472">Membrane</keyword>
<evidence type="ECO:0000313" key="11">
    <source>
        <dbReference type="EMBL" id="PON73076.1"/>
    </source>
</evidence>
<evidence type="ECO:0000256" key="8">
    <source>
        <dbReference type="ARBA" id="ARBA00023303"/>
    </source>
</evidence>
<feature type="transmembrane region" description="Helical" evidence="9">
    <location>
        <begin position="93"/>
        <end position="111"/>
    </location>
</feature>
<dbReference type="InterPro" id="IPR003280">
    <property type="entry name" value="2pore_dom_K_chnl"/>
</dbReference>
<feature type="transmembrane region" description="Helical" evidence="9">
    <location>
        <begin position="226"/>
        <end position="247"/>
    </location>
</feature>
<evidence type="ECO:0000256" key="5">
    <source>
        <dbReference type="ARBA" id="ARBA00022989"/>
    </source>
</evidence>
<feature type="domain" description="Potassium channel" evidence="10">
    <location>
        <begin position="97"/>
        <end position="175"/>
    </location>
</feature>
<dbReference type="PANTHER" id="PTHR11003:SF303">
    <property type="entry name" value="OS01G0696100 PROTEIN"/>
    <property type="match status" value="1"/>
</dbReference>
<reference evidence="12" key="1">
    <citation type="submission" date="2016-06" db="EMBL/GenBank/DDBJ databases">
        <title>Parallel loss of symbiosis genes in relatives of nitrogen-fixing non-legume Parasponia.</title>
        <authorList>
            <person name="Van Velzen R."/>
            <person name="Holmer R."/>
            <person name="Bu F."/>
            <person name="Rutten L."/>
            <person name="Van Zeijl A."/>
            <person name="Liu W."/>
            <person name="Santuari L."/>
            <person name="Cao Q."/>
            <person name="Sharma T."/>
            <person name="Shen D."/>
            <person name="Roswanjaya Y."/>
            <person name="Wardhani T."/>
            <person name="Kalhor M.S."/>
            <person name="Jansen J."/>
            <person name="Van den Hoogen J."/>
            <person name="Gungor B."/>
            <person name="Hartog M."/>
            <person name="Hontelez J."/>
            <person name="Verver J."/>
            <person name="Yang W.-C."/>
            <person name="Schijlen E."/>
            <person name="Repin R."/>
            <person name="Schilthuizen M."/>
            <person name="Schranz E."/>
            <person name="Heidstra R."/>
            <person name="Miyata K."/>
            <person name="Fedorova E."/>
            <person name="Kohlen W."/>
            <person name="Bisseling T."/>
            <person name="Smit S."/>
            <person name="Geurts R."/>
        </authorList>
    </citation>
    <scope>NUCLEOTIDE SEQUENCE [LARGE SCALE GENOMIC DNA]</scope>
    <source>
        <strain evidence="12">cv. RG33-2</strain>
    </source>
</reference>
<evidence type="ECO:0000256" key="6">
    <source>
        <dbReference type="ARBA" id="ARBA00023065"/>
    </source>
</evidence>
<evidence type="ECO:0000256" key="7">
    <source>
        <dbReference type="ARBA" id="ARBA00023136"/>
    </source>
</evidence>
<evidence type="ECO:0000259" key="10">
    <source>
        <dbReference type="Pfam" id="PF07885"/>
    </source>
</evidence>
<dbReference type="PANTHER" id="PTHR11003">
    <property type="entry name" value="POTASSIUM CHANNEL, SUBFAMILY K"/>
    <property type="match status" value="1"/>
</dbReference>
<dbReference type="InParanoid" id="A0A2P5DIH0"/>
<dbReference type="Proteomes" id="UP000237000">
    <property type="component" value="Unassembled WGS sequence"/>
</dbReference>
<evidence type="ECO:0000313" key="12">
    <source>
        <dbReference type="Proteomes" id="UP000237000"/>
    </source>
</evidence>
<keyword evidence="6" id="KW-0406">Ion transport</keyword>
<dbReference type="PRINTS" id="PR01333">
    <property type="entry name" value="2POREKCHANEL"/>
</dbReference>
<dbReference type="SUPFAM" id="SSF81324">
    <property type="entry name" value="Voltage-gated potassium channels"/>
    <property type="match status" value="2"/>
</dbReference>
<protein>
    <submittedName>
        <fullName evidence="11">Two pore domain potassium channel</fullName>
    </submittedName>
</protein>
<evidence type="ECO:0000256" key="4">
    <source>
        <dbReference type="ARBA" id="ARBA00022692"/>
    </source>
</evidence>
<dbReference type="OrthoDB" id="415460at2759"/>
<dbReference type="InterPro" id="IPR013099">
    <property type="entry name" value="K_chnl_dom"/>
</dbReference>
<evidence type="ECO:0000256" key="3">
    <source>
        <dbReference type="ARBA" id="ARBA00022448"/>
    </source>
</evidence>
<sequence>MDEPLLSRTNQLERDTDTRNLSVQDLLNDQGFLKDPDIAPLFELSNLNKRRSLASRLPSAPSIFMGIRERHHQASRLSNSLSESNCCCTVQCVTLLVLAFAIVGIATIFLTTRGFKGHSTIKVVDALYYIVVTLCTIGYGDIVPDSTFTRLAICFFILIGFGFIDFAFNSWISYIFDQHALLLGLMDENQFKKFTKSPSEDKWYKKLITTYIMDIEKGRMRIRTRVCFAFLAVILCIAIGMFGIHFLEKISWADSFYVSVTSVTTVGYGDFSFKTFEGRLFAILWLSISTCAVGHSFLYLAELRIDKRNRKTAKLVLRKKIKAVDLAAADLDYDGAISKSEYIIFKLKEMGKIAETDIIQISREFDSLEHNNRGKITLADV</sequence>
<keyword evidence="3" id="KW-0813">Transport</keyword>
<dbReference type="Gene3D" id="1.10.287.70">
    <property type="match status" value="2"/>
</dbReference>
<evidence type="ECO:0000256" key="1">
    <source>
        <dbReference type="ARBA" id="ARBA00004141"/>
    </source>
</evidence>
<dbReference type="AlphaFoldDB" id="A0A2P5DIH0"/>
<feature type="transmembrane region" description="Helical" evidence="9">
    <location>
        <begin position="280"/>
        <end position="301"/>
    </location>
</feature>
<feature type="transmembrane region" description="Helical" evidence="9">
    <location>
        <begin position="148"/>
        <end position="168"/>
    </location>
</feature>
<accession>A0A2P5DIH0</accession>
<comment type="similarity">
    <text evidence="2">Belongs to the two pore domain potassium channel (TC 1.A.1.7) family.</text>
</comment>
<dbReference type="GO" id="GO:0030322">
    <property type="term" value="P:stabilization of membrane potential"/>
    <property type="evidence" value="ECO:0007669"/>
    <property type="project" value="TreeGrafter"/>
</dbReference>
<dbReference type="FunFam" id="1.10.287.70:FF:000167">
    <property type="entry name" value="Two-pore potassium channel 2-like"/>
    <property type="match status" value="1"/>
</dbReference>
<dbReference type="GO" id="GO:0015271">
    <property type="term" value="F:outward rectifier potassium channel activity"/>
    <property type="evidence" value="ECO:0007669"/>
    <property type="project" value="TreeGrafter"/>
</dbReference>
<organism evidence="11 12">
    <name type="scientific">Trema orientale</name>
    <name type="common">Charcoal tree</name>
    <name type="synonym">Celtis orientalis</name>
    <dbReference type="NCBI Taxonomy" id="63057"/>
    <lineage>
        <taxon>Eukaryota</taxon>
        <taxon>Viridiplantae</taxon>
        <taxon>Streptophyta</taxon>
        <taxon>Embryophyta</taxon>
        <taxon>Tracheophyta</taxon>
        <taxon>Spermatophyta</taxon>
        <taxon>Magnoliopsida</taxon>
        <taxon>eudicotyledons</taxon>
        <taxon>Gunneridae</taxon>
        <taxon>Pentapetalae</taxon>
        <taxon>rosids</taxon>
        <taxon>fabids</taxon>
        <taxon>Rosales</taxon>
        <taxon>Cannabaceae</taxon>
        <taxon>Trema</taxon>
    </lineage>
</organism>
<keyword evidence="5 9" id="KW-1133">Transmembrane helix</keyword>
<evidence type="ECO:0000256" key="9">
    <source>
        <dbReference type="SAM" id="Phobius"/>
    </source>
</evidence>
<keyword evidence="12" id="KW-1185">Reference proteome</keyword>